<evidence type="ECO:0000313" key="2">
    <source>
        <dbReference type="EMBL" id="JAV11520.1"/>
    </source>
</evidence>
<protein>
    <submittedName>
        <fullName evidence="2">Putative ecdysteroid kinase</fullName>
    </submittedName>
</protein>
<dbReference type="SMART" id="SM00587">
    <property type="entry name" value="CHK"/>
    <property type="match status" value="1"/>
</dbReference>
<evidence type="ECO:0000259" key="1">
    <source>
        <dbReference type="SMART" id="SM00587"/>
    </source>
</evidence>
<dbReference type="GO" id="GO:0016301">
    <property type="term" value="F:kinase activity"/>
    <property type="evidence" value="ECO:0007669"/>
    <property type="project" value="UniProtKB-KW"/>
</dbReference>
<dbReference type="SUPFAM" id="SSF56112">
    <property type="entry name" value="Protein kinase-like (PK-like)"/>
    <property type="match status" value="1"/>
</dbReference>
<proteinExistence type="predicted"/>
<dbReference type="PANTHER" id="PTHR11012">
    <property type="entry name" value="PROTEIN KINASE-LIKE DOMAIN-CONTAINING"/>
    <property type="match status" value="1"/>
</dbReference>
<dbReference type="InterPro" id="IPR004119">
    <property type="entry name" value="EcKL"/>
</dbReference>
<dbReference type="Pfam" id="PF02958">
    <property type="entry name" value="EcKL"/>
    <property type="match status" value="1"/>
</dbReference>
<dbReference type="AlphaFoldDB" id="A0A1L8DYH9"/>
<feature type="domain" description="CHK kinase-like" evidence="1">
    <location>
        <begin position="132"/>
        <end position="325"/>
    </location>
</feature>
<dbReference type="PANTHER" id="PTHR11012:SF19">
    <property type="entry name" value="CHK KINASE-LIKE DOMAIN-CONTAINING PROTEIN"/>
    <property type="match status" value="1"/>
</dbReference>
<keyword evidence="2" id="KW-0808">Transferase</keyword>
<organism evidence="2">
    <name type="scientific">Nyssomyia neivai</name>
    <dbReference type="NCBI Taxonomy" id="330878"/>
    <lineage>
        <taxon>Eukaryota</taxon>
        <taxon>Metazoa</taxon>
        <taxon>Ecdysozoa</taxon>
        <taxon>Arthropoda</taxon>
        <taxon>Hexapoda</taxon>
        <taxon>Insecta</taxon>
        <taxon>Pterygota</taxon>
        <taxon>Neoptera</taxon>
        <taxon>Endopterygota</taxon>
        <taxon>Diptera</taxon>
        <taxon>Nematocera</taxon>
        <taxon>Psychodoidea</taxon>
        <taxon>Psychodidae</taxon>
        <taxon>Nyssomyia</taxon>
    </lineage>
</organism>
<dbReference type="EMBL" id="GFDF01002564">
    <property type="protein sequence ID" value="JAV11520.1"/>
    <property type="molecule type" value="Transcribed_RNA"/>
</dbReference>
<dbReference type="Gene3D" id="3.90.1200.10">
    <property type="match status" value="1"/>
</dbReference>
<dbReference type="InterPro" id="IPR011009">
    <property type="entry name" value="Kinase-like_dom_sf"/>
</dbReference>
<accession>A0A1L8DYH9</accession>
<reference evidence="2" key="1">
    <citation type="submission" date="2016-12" db="EMBL/GenBank/DDBJ databases">
        <title>An insight into the sialome and mialome of the sand fly, Nyssomyia neivai.</title>
        <authorList>
            <person name="Sebastian V."/>
            <person name="Goulart T.M."/>
            <person name="Oliveira W."/>
            <person name="Calvo E."/>
            <person name="Oliveira L.F."/>
            <person name="Pinto M.C."/>
            <person name="Rosselino A.M."/>
            <person name="Ribeiro J.M."/>
        </authorList>
    </citation>
    <scope>NUCLEOTIDE SEQUENCE</scope>
</reference>
<keyword evidence="2" id="KW-0418">Kinase</keyword>
<sequence length="412" mass="47553">MNNESTNIFPKWATRSFFEEILQNYHSDNNTHKLLSYNVKTSENAGYASDMFFVDIKYTKESGGRGQLLRIIIKVKPVSEMRRSVLNTMYKREIIIYRDVLPKIRKILSDNTIHTEIAPQCLITQDEPITLLALENLAGMGYSSADIRQGLDFNQTKSILGKLAAFHACSVVINERYPELFVPFHDPTISHHPDQENFVIFFRVGVRGLLAELSTWKGHEEMVKKLTKLEATIVDKGVEVYKWHKNTFNVLNHNDVWTSNMIFKHNNDGTIEDTLLLDYQLCNWGSPGIDLNFLFYGSVQDHVRRNKLHELIQHYHSVMAEILTKSNYATEKIPSLDDIVKEMARTGFHGVNAALCLRPMAMMPPREDTQMETFLADNAEGVAFRRHVYGNPDYRRFIEPLLQEFDNLGYLD</sequence>
<dbReference type="InterPro" id="IPR015897">
    <property type="entry name" value="CHK_kinase-like"/>
</dbReference>
<name>A0A1L8DYH9_9DIPT</name>